<evidence type="ECO:0000256" key="1">
    <source>
        <dbReference type="ARBA" id="ARBA00000085"/>
    </source>
</evidence>
<dbReference type="EMBL" id="CP031217">
    <property type="protein sequence ID" value="AXH11922.1"/>
    <property type="molecule type" value="Genomic_DNA"/>
</dbReference>
<dbReference type="Pfam" id="PF13426">
    <property type="entry name" value="PAS_9"/>
    <property type="match status" value="2"/>
</dbReference>
<dbReference type="KEGG" id="hbv:ABIV_0915"/>
<evidence type="ECO:0000256" key="9">
    <source>
        <dbReference type="SAM" id="Coils"/>
    </source>
</evidence>
<dbReference type="SMART" id="SM00388">
    <property type="entry name" value="HisKA"/>
    <property type="match status" value="1"/>
</dbReference>
<dbReference type="InterPro" id="IPR000700">
    <property type="entry name" value="PAS-assoc_C"/>
</dbReference>
<keyword evidence="10" id="KW-0472">Membrane</keyword>
<organism evidence="15 17">
    <name type="scientific">Halarcobacter bivalviorum</name>
    <dbReference type="NCBI Taxonomy" id="663364"/>
    <lineage>
        <taxon>Bacteria</taxon>
        <taxon>Pseudomonadati</taxon>
        <taxon>Campylobacterota</taxon>
        <taxon>Epsilonproteobacteria</taxon>
        <taxon>Campylobacterales</taxon>
        <taxon>Arcobacteraceae</taxon>
        <taxon>Halarcobacter</taxon>
    </lineage>
</organism>
<dbReference type="Proteomes" id="UP000253850">
    <property type="component" value="Chromosome"/>
</dbReference>
<dbReference type="CDD" id="cd00130">
    <property type="entry name" value="PAS"/>
    <property type="match status" value="2"/>
</dbReference>
<evidence type="ECO:0000313" key="14">
    <source>
        <dbReference type="EMBL" id="AXH11922.1"/>
    </source>
</evidence>
<feature type="transmembrane region" description="Helical" evidence="10">
    <location>
        <begin position="285"/>
        <end position="309"/>
    </location>
</feature>
<dbReference type="SUPFAM" id="SSF47384">
    <property type="entry name" value="Homodimeric domain of signal transducing histidine kinase"/>
    <property type="match status" value="1"/>
</dbReference>
<evidence type="ECO:0000256" key="6">
    <source>
        <dbReference type="ARBA" id="ARBA00022777"/>
    </source>
</evidence>
<dbReference type="Gene3D" id="3.30.565.10">
    <property type="entry name" value="Histidine kinase-like ATPase, C-terminal domain"/>
    <property type="match status" value="1"/>
</dbReference>
<dbReference type="Gene3D" id="3.30.450.20">
    <property type="entry name" value="PAS domain"/>
    <property type="match status" value="2"/>
</dbReference>
<dbReference type="Pfam" id="PF00512">
    <property type="entry name" value="HisKA"/>
    <property type="match status" value="1"/>
</dbReference>
<evidence type="ECO:0000313" key="17">
    <source>
        <dbReference type="Proteomes" id="UP000289193"/>
    </source>
</evidence>
<evidence type="ECO:0000256" key="7">
    <source>
        <dbReference type="ARBA" id="ARBA00022840"/>
    </source>
</evidence>
<evidence type="ECO:0000256" key="10">
    <source>
        <dbReference type="SAM" id="Phobius"/>
    </source>
</evidence>
<evidence type="ECO:0000259" key="13">
    <source>
        <dbReference type="PROSITE" id="PS50113"/>
    </source>
</evidence>
<keyword evidence="7" id="KW-0067">ATP-binding</keyword>
<dbReference type="SMART" id="SM00086">
    <property type="entry name" value="PAC"/>
    <property type="match status" value="1"/>
</dbReference>
<evidence type="ECO:0000256" key="5">
    <source>
        <dbReference type="ARBA" id="ARBA00022741"/>
    </source>
</evidence>
<evidence type="ECO:0000256" key="2">
    <source>
        <dbReference type="ARBA" id="ARBA00012438"/>
    </source>
</evidence>
<dbReference type="PANTHER" id="PTHR43065:SF46">
    <property type="entry name" value="C4-DICARBOXYLATE TRANSPORT SENSOR PROTEIN DCTB"/>
    <property type="match status" value="1"/>
</dbReference>
<dbReference type="NCBIfam" id="TIGR00229">
    <property type="entry name" value="sensory_box"/>
    <property type="match status" value="2"/>
</dbReference>
<keyword evidence="8" id="KW-0902">Two-component regulatory system</keyword>
<keyword evidence="17" id="KW-1185">Reference proteome</keyword>
<sequence>MASKIKLLLGVIFAFFIIIISILVSSSILKEEAVENYLTISKLNAKSFSKELNQDLANIEQTIVNIKSILKLDDKNENINRRLEEIIRAYPQIRSMNILQNEKIKFSSNLYNIGLHIQNQNFYPKPIFDDKILKINTPWIGRDFISGSDVYTQEESFDSTTQSFIPISKKIVLGKEEFDVIINLNSDYFKDRFFSNISSSEIIFEMIRLDGVLLVSTNEHRQIGKKIKRSDLLQAAISKNQYTGIEIIDDVKYMVTYILTDSYPLSIVVKLNFEKSLASWNKKQYNFFIITTIIVILSILIALFFFYLYNRKKEQELKLQKRQIQDQEKFKLLFQDSHFLATVIDCDGKIIEMNNLALEFLGQTFEEIKNKSFWDLKCWREEDKEIIKEKVSNFYQKKYQDELIAINKFNEERIIDFTLSSIIKEEQRLLVIIGLDITVKREKENKLKQAYTVFSNTRDGIMITDKNTTVLDVNKAFEKITGYTKNDIVNKKVSILKSVVHTKEFYKKMWKNISEKGFWEGEITNKNKNGALFIEWLTINTIYDENKNVVNYIGIFSDITEQKTREKLLKEKDYALFQQSKMAAMGEMIGNIAHQWRQPLSVISTAATGILVQKSIGINDPENEEKSLNAINRSAQYLSQTIEDFRGFLKLDKEVKLFNISKTINESLSLSSMNRKNKQIAVITNLEEEIEVYGIKNEFIQVMMNILKNAEDALVDKKSDKFIFIDSFLEDQKVVIKIKDNAGGIDSKIMTRVFEPYFTTKHQSQGTGIGLYMSQEIIKNHMKGKLFVENESFEFMSKNFTGACFIIELPFK</sequence>
<evidence type="ECO:0000259" key="11">
    <source>
        <dbReference type="PROSITE" id="PS50109"/>
    </source>
</evidence>
<feature type="domain" description="PAS" evidence="12">
    <location>
        <begin position="443"/>
        <end position="504"/>
    </location>
</feature>
<dbReference type="PANTHER" id="PTHR43065">
    <property type="entry name" value="SENSOR HISTIDINE KINASE"/>
    <property type="match status" value="1"/>
</dbReference>
<dbReference type="SMART" id="SM00091">
    <property type="entry name" value="PAS"/>
    <property type="match status" value="2"/>
</dbReference>
<dbReference type="Proteomes" id="UP000289193">
    <property type="component" value="Unassembled WGS sequence"/>
</dbReference>
<evidence type="ECO:0000256" key="4">
    <source>
        <dbReference type="ARBA" id="ARBA00022679"/>
    </source>
</evidence>
<dbReference type="EC" id="2.7.13.3" evidence="2"/>
<dbReference type="RefSeq" id="WP_114838778.1">
    <property type="nucleotide sequence ID" value="NZ_CP031217.1"/>
</dbReference>
<feature type="domain" description="PAC" evidence="13">
    <location>
        <begin position="519"/>
        <end position="571"/>
    </location>
</feature>
<dbReference type="InterPro" id="IPR003594">
    <property type="entry name" value="HATPase_dom"/>
</dbReference>
<dbReference type="InterPro" id="IPR035965">
    <property type="entry name" value="PAS-like_dom_sf"/>
</dbReference>
<keyword evidence="5" id="KW-0547">Nucleotide-binding</keyword>
<keyword evidence="4" id="KW-0808">Transferase</keyword>
<comment type="catalytic activity">
    <reaction evidence="1">
        <text>ATP + protein L-histidine = ADP + protein N-phospho-L-histidine.</text>
        <dbReference type="EC" id="2.7.13.3"/>
    </reaction>
</comment>
<dbReference type="GO" id="GO:0000155">
    <property type="term" value="F:phosphorelay sensor kinase activity"/>
    <property type="evidence" value="ECO:0007669"/>
    <property type="project" value="InterPro"/>
</dbReference>
<feature type="domain" description="Histidine kinase" evidence="11">
    <location>
        <begin position="591"/>
        <end position="812"/>
    </location>
</feature>
<dbReference type="PROSITE" id="PS50109">
    <property type="entry name" value="HIS_KIN"/>
    <property type="match status" value="1"/>
</dbReference>
<feature type="domain" description="PAS" evidence="12">
    <location>
        <begin position="326"/>
        <end position="398"/>
    </location>
</feature>
<keyword evidence="6 14" id="KW-0418">Kinase</keyword>
<feature type="coiled-coil region" evidence="9">
    <location>
        <begin position="49"/>
        <end position="89"/>
    </location>
</feature>
<dbReference type="InterPro" id="IPR036890">
    <property type="entry name" value="HATPase_C_sf"/>
</dbReference>
<proteinExistence type="predicted"/>
<dbReference type="InterPro" id="IPR003661">
    <property type="entry name" value="HisK_dim/P_dom"/>
</dbReference>
<dbReference type="PROSITE" id="PS50113">
    <property type="entry name" value="PAC"/>
    <property type="match status" value="1"/>
</dbReference>
<gene>
    <name evidence="14" type="ORF">ABIV_0915</name>
    <name evidence="15" type="ORF">CRV05_01355</name>
</gene>
<evidence type="ECO:0000313" key="15">
    <source>
        <dbReference type="EMBL" id="RXK11042.1"/>
    </source>
</evidence>
<keyword evidence="10" id="KW-1133">Transmembrane helix</keyword>
<dbReference type="InterPro" id="IPR036097">
    <property type="entry name" value="HisK_dim/P_sf"/>
</dbReference>
<dbReference type="Pfam" id="PF02518">
    <property type="entry name" value="HATPase_c"/>
    <property type="match status" value="1"/>
</dbReference>
<dbReference type="CDD" id="cd00082">
    <property type="entry name" value="HisKA"/>
    <property type="match status" value="1"/>
</dbReference>
<dbReference type="GO" id="GO:0005524">
    <property type="term" value="F:ATP binding"/>
    <property type="evidence" value="ECO:0007669"/>
    <property type="project" value="UniProtKB-KW"/>
</dbReference>
<dbReference type="SUPFAM" id="SSF55874">
    <property type="entry name" value="ATPase domain of HSP90 chaperone/DNA topoisomerase II/histidine kinase"/>
    <property type="match status" value="1"/>
</dbReference>
<dbReference type="PRINTS" id="PR00344">
    <property type="entry name" value="BCTRLSENSOR"/>
</dbReference>
<dbReference type="InterPro" id="IPR001610">
    <property type="entry name" value="PAC"/>
</dbReference>
<dbReference type="SUPFAM" id="SSF55785">
    <property type="entry name" value="PYP-like sensor domain (PAS domain)"/>
    <property type="match status" value="2"/>
</dbReference>
<keyword evidence="9" id="KW-0175">Coiled coil</keyword>
<feature type="transmembrane region" description="Helical" evidence="10">
    <location>
        <begin position="7"/>
        <end position="29"/>
    </location>
</feature>
<keyword evidence="3" id="KW-0597">Phosphoprotein</keyword>
<dbReference type="SMART" id="SM00387">
    <property type="entry name" value="HATPase_c"/>
    <property type="match status" value="1"/>
</dbReference>
<evidence type="ECO:0000256" key="3">
    <source>
        <dbReference type="ARBA" id="ARBA00022553"/>
    </source>
</evidence>
<dbReference type="InterPro" id="IPR004358">
    <property type="entry name" value="Sig_transdc_His_kin-like_C"/>
</dbReference>
<reference evidence="14 16" key="2">
    <citation type="submission" date="2018-07" db="EMBL/GenBank/DDBJ databases">
        <title>Complete genome of the Arcobacter bivalviorum type strain LMG 26154.</title>
        <authorList>
            <person name="Miller W.G."/>
            <person name="Yee E."/>
            <person name="Bono J.L."/>
        </authorList>
    </citation>
    <scope>NUCLEOTIDE SEQUENCE [LARGE SCALE GENOMIC DNA]</scope>
    <source>
        <strain evidence="14 16">LMG 26154</strain>
    </source>
</reference>
<keyword evidence="10" id="KW-0812">Transmembrane</keyword>
<reference evidence="15 17" key="1">
    <citation type="submission" date="2017-10" db="EMBL/GenBank/DDBJ databases">
        <title>Genomics of the genus Arcobacter.</title>
        <authorList>
            <person name="Perez-Cataluna A."/>
            <person name="Figueras M.J."/>
        </authorList>
    </citation>
    <scope>NUCLEOTIDE SEQUENCE [LARGE SCALE GENOMIC DNA]</scope>
    <source>
        <strain evidence="15 17">CECT 7835</strain>
    </source>
</reference>
<dbReference type="InterPro" id="IPR005467">
    <property type="entry name" value="His_kinase_dom"/>
</dbReference>
<name>A0AAX2A9R9_9BACT</name>
<protein>
    <recommendedName>
        <fullName evidence="2">histidine kinase</fullName>
        <ecNumber evidence="2">2.7.13.3</ecNumber>
    </recommendedName>
</protein>
<dbReference type="InterPro" id="IPR000014">
    <property type="entry name" value="PAS"/>
</dbReference>
<dbReference type="Gene3D" id="1.10.287.130">
    <property type="match status" value="1"/>
</dbReference>
<evidence type="ECO:0000259" key="12">
    <source>
        <dbReference type="PROSITE" id="PS50112"/>
    </source>
</evidence>
<evidence type="ECO:0000313" key="16">
    <source>
        <dbReference type="Proteomes" id="UP000253850"/>
    </source>
</evidence>
<accession>A0AAX2A9R9</accession>
<dbReference type="EMBL" id="PDKM01000001">
    <property type="protein sequence ID" value="RXK11042.1"/>
    <property type="molecule type" value="Genomic_DNA"/>
</dbReference>
<dbReference type="PROSITE" id="PS50112">
    <property type="entry name" value="PAS"/>
    <property type="match status" value="2"/>
</dbReference>
<dbReference type="AlphaFoldDB" id="A0AAX2A9R9"/>
<evidence type="ECO:0000256" key="8">
    <source>
        <dbReference type="ARBA" id="ARBA00023012"/>
    </source>
</evidence>